<comment type="catalytic activity">
    <reaction evidence="8 9">
        <text>H2O2 + AH2 = A + 2 H2O</text>
        <dbReference type="Rhea" id="RHEA:30275"/>
        <dbReference type="ChEBI" id="CHEBI:13193"/>
        <dbReference type="ChEBI" id="CHEBI:15377"/>
        <dbReference type="ChEBI" id="CHEBI:16240"/>
        <dbReference type="ChEBI" id="CHEBI:17499"/>
        <dbReference type="EC" id="1.11.1.21"/>
    </reaction>
</comment>
<dbReference type="PRINTS" id="PR00460">
    <property type="entry name" value="BPEROXIDASE"/>
</dbReference>
<feature type="domain" description="Plant heme peroxidase family profile" evidence="10">
    <location>
        <begin position="114"/>
        <end position="429"/>
    </location>
</feature>
<comment type="cofactor">
    <cofactor evidence="8">
        <name>heme b</name>
        <dbReference type="ChEBI" id="CHEBI:60344"/>
    </cofactor>
    <text evidence="8">Binds 1 heme b (iron(II)-protoporphyrin IX) group per dimer.</text>
</comment>
<dbReference type="Gene3D" id="1.10.520.10">
    <property type="match status" value="2"/>
</dbReference>
<dbReference type="InterPro" id="IPR019793">
    <property type="entry name" value="Peroxidases_heam-ligand_BS"/>
</dbReference>
<accession>F4CM81</accession>
<dbReference type="PROSITE" id="PS00436">
    <property type="entry name" value="PEROXIDASE_2"/>
    <property type="match status" value="1"/>
</dbReference>
<dbReference type="SUPFAM" id="SSF48113">
    <property type="entry name" value="Heme-dependent peroxidases"/>
    <property type="match status" value="2"/>
</dbReference>
<comment type="catalytic activity">
    <reaction evidence="7 8 9">
        <text>2 H2O2 = O2 + 2 H2O</text>
        <dbReference type="Rhea" id="RHEA:20309"/>
        <dbReference type="ChEBI" id="CHEBI:15377"/>
        <dbReference type="ChEBI" id="CHEBI:15379"/>
        <dbReference type="ChEBI" id="CHEBI:16240"/>
        <dbReference type="EC" id="1.11.1.21"/>
    </reaction>
</comment>
<feature type="site" description="Transition state stabilizer" evidence="8">
    <location>
        <position position="101"/>
    </location>
</feature>
<dbReference type="GO" id="GO:0004096">
    <property type="term" value="F:catalase activity"/>
    <property type="evidence" value="ECO:0007669"/>
    <property type="project" value="UniProtKB-UniRule"/>
</dbReference>
<dbReference type="EC" id="1.11.1.21" evidence="8 9"/>
<dbReference type="AlphaFoldDB" id="F4CM81"/>
<keyword evidence="12" id="KW-1185">Reference proteome</keyword>
<keyword evidence="1 8" id="KW-0575">Peroxidase</keyword>
<comment type="subunit">
    <text evidence="8">Homodimer or homotetramer.</text>
</comment>
<evidence type="ECO:0000256" key="6">
    <source>
        <dbReference type="ARBA" id="ARBA00023324"/>
    </source>
</evidence>
<dbReference type="HOGENOM" id="CLU_025424_2_0_11"/>
<sequence>MSATHDVSATYDVVLRTRNAERAALPHPTRGGANRVWWPHRLDLTVLAPDAADPWAAGFDYGAAFETLDLAAVRRDIERVLTTSQPWWPADYGSYGPLMVRMAWHAAGTYRVRDGRGGARGGYQRFAPQNSWPDNKGLDKARRLLWPVKKRYGRALSWADLMIFAGTVALETMGVPTLGFGGGREDAWAPDDSVDWGPERAWLADERHTRVRELDEPLAASEMGLIYVNPEGPRSVPDPWLAGRDIRETFRRMGFDDEETVALIAGGHTFGKTHGAAHDRHLGPEPEGAPLEEQGLGWRNDHGTGVGPDAIVSSLEGVWTAHPTRWDHGYLETLYRYDWDAVLSPAGLWQWVPSGGAGAGTVPDAHDPAVTHVPTFLTTDLALRYDPGYEPVSRRFLERPDLFADAFAHAWFKLTHQDMGPIQCYRGSLVPAEPQLWQDRVPDVHHELVGPAEVADLKRRLLAAGLSVAQLVTTAWASASTFRVSDRRGGANGARIRLRPQRDWEVNEPARLAEVLDALEQVRAAAPHPVSLADLVVLGGCAAVERAAADAGHDLQVPFVPGRTDATQEQTDVDSFAALEPVADGFRQYRGPGCRLPGEHALVERAALLGLSAPETVVLLGGLRALGVTVGGSRRGVLTATPGVLTTDFFVNLLDPGTSWTPAGADAFDGRDRATGELRWTASRVDLAVGSNSELRAIAEVYAADDAHGRFVTDFAAAWDKVMTLDRFDLR</sequence>
<dbReference type="PANTHER" id="PTHR30555:SF0">
    <property type="entry name" value="CATALASE-PEROXIDASE"/>
    <property type="match status" value="1"/>
</dbReference>
<reference evidence="11 12" key="1">
    <citation type="journal article" date="2011" name="J. Bacteriol.">
        <title>Genome sequence of the 1,4-dioxane-degrading Pseudonocardia dioxanivorans strain CB1190.</title>
        <authorList>
            <person name="Sales C.M."/>
            <person name="Mahendra S."/>
            <person name="Grostern A."/>
            <person name="Parales R.E."/>
            <person name="Goodwin L.A."/>
            <person name="Woyke T."/>
            <person name="Nolan M."/>
            <person name="Lapidus A."/>
            <person name="Chertkov O."/>
            <person name="Ovchinnikova G."/>
            <person name="Sczyrba A."/>
            <person name="Alvarez-Cohen L."/>
        </authorList>
    </citation>
    <scope>NUCLEOTIDE SEQUENCE [LARGE SCALE GENOMIC DNA]</scope>
    <source>
        <strain evidence="12">ATCC 55486 / DSM 44775 / JCM 13855 / CB1190</strain>
    </source>
</reference>
<dbReference type="GO" id="GO:0042744">
    <property type="term" value="P:hydrogen peroxide catabolic process"/>
    <property type="evidence" value="ECO:0007669"/>
    <property type="project" value="UniProtKB-KW"/>
</dbReference>
<dbReference type="NCBIfam" id="TIGR00198">
    <property type="entry name" value="cat_per_HPI"/>
    <property type="match status" value="1"/>
</dbReference>
<evidence type="ECO:0000259" key="10">
    <source>
        <dbReference type="PROSITE" id="PS50873"/>
    </source>
</evidence>
<dbReference type="RefSeq" id="WP_013672935.1">
    <property type="nucleotide sequence ID" value="NC_015312.1"/>
</dbReference>
<dbReference type="OrthoDB" id="9759743at2"/>
<dbReference type="PANTHER" id="PTHR30555">
    <property type="entry name" value="HYDROPEROXIDASE I, BIFUNCTIONAL CATALASE-PEROXIDASE"/>
    <property type="match status" value="1"/>
</dbReference>
<dbReference type="EMBL" id="CP002593">
    <property type="protein sequence ID" value="AEA22994.1"/>
    <property type="molecule type" value="Genomic_DNA"/>
</dbReference>
<dbReference type="PRINTS" id="PR00458">
    <property type="entry name" value="PEROXIDASE"/>
</dbReference>
<feature type="active site" description="Proton acceptor" evidence="8">
    <location>
        <position position="105"/>
    </location>
</feature>
<feature type="binding site" description="axial binding residue" evidence="8">
    <location>
        <position position="268"/>
    </location>
    <ligand>
        <name>heme b</name>
        <dbReference type="ChEBI" id="CHEBI:60344"/>
    </ligand>
    <ligandPart>
        <name>Fe</name>
        <dbReference type="ChEBI" id="CHEBI:18248"/>
    </ligandPart>
</feature>
<dbReference type="GO" id="GO:0070301">
    <property type="term" value="P:cellular response to hydrogen peroxide"/>
    <property type="evidence" value="ECO:0007669"/>
    <property type="project" value="TreeGrafter"/>
</dbReference>
<evidence type="ECO:0000256" key="4">
    <source>
        <dbReference type="ARBA" id="ARBA00023002"/>
    </source>
</evidence>
<dbReference type="HAMAP" id="MF_01961">
    <property type="entry name" value="Catal_peroxid"/>
    <property type="match status" value="1"/>
</dbReference>
<dbReference type="InterPro" id="IPR010255">
    <property type="entry name" value="Haem_peroxidase_sf"/>
</dbReference>
<dbReference type="Gene3D" id="1.10.420.10">
    <property type="entry name" value="Peroxidase, domain 2"/>
    <property type="match status" value="2"/>
</dbReference>
<evidence type="ECO:0000256" key="3">
    <source>
        <dbReference type="ARBA" id="ARBA00022723"/>
    </source>
</evidence>
<evidence type="ECO:0000256" key="5">
    <source>
        <dbReference type="ARBA" id="ARBA00023004"/>
    </source>
</evidence>
<proteinExistence type="inferred from homology"/>
<comment type="function">
    <text evidence="8">Bifunctional enzyme with both catalase and broad-spectrum peroxidase activity.</text>
</comment>
<dbReference type="InterPro" id="IPR000763">
    <property type="entry name" value="Catalase_peroxidase"/>
</dbReference>
<comment type="PTM">
    <text evidence="8">Formation of the three residue Trp-Tyr-Met cross-link is important for the catalase, but not the peroxidase activity of the enzyme.</text>
</comment>
<keyword evidence="5 8" id="KW-0408">Iron</keyword>
<dbReference type="PROSITE" id="PS50873">
    <property type="entry name" value="PEROXIDASE_4"/>
    <property type="match status" value="1"/>
</dbReference>
<evidence type="ECO:0000256" key="9">
    <source>
        <dbReference type="RuleBase" id="RU003451"/>
    </source>
</evidence>
<dbReference type="GO" id="GO:0046872">
    <property type="term" value="F:metal ion binding"/>
    <property type="evidence" value="ECO:0007669"/>
    <property type="project" value="UniProtKB-KW"/>
</dbReference>
<dbReference type="NCBIfam" id="NF011635">
    <property type="entry name" value="PRK15061.1"/>
    <property type="match status" value="1"/>
</dbReference>
<comment type="similarity">
    <text evidence="8 9">Belongs to the peroxidase family. Peroxidase/catalase subfamily.</text>
</comment>
<dbReference type="InterPro" id="IPR019794">
    <property type="entry name" value="Peroxidases_AS"/>
</dbReference>
<protein>
    <recommendedName>
        <fullName evidence="8 9">Catalase-peroxidase</fullName>
        <shortName evidence="8">CP</shortName>
        <ecNumber evidence="8 9">1.11.1.21</ecNumber>
    </recommendedName>
    <alternativeName>
        <fullName evidence="8">Peroxidase/catalase</fullName>
    </alternativeName>
</protein>
<keyword evidence="4 8" id="KW-0560">Oxidoreductase</keyword>
<feature type="cross-link" description="Tryptophyl-tyrosyl-methioninium (Tyr-Met) (with Trp-104)" evidence="8">
    <location>
        <begin position="227"/>
        <end position="253"/>
    </location>
</feature>
<dbReference type="Pfam" id="PF00141">
    <property type="entry name" value="peroxidase"/>
    <property type="match status" value="2"/>
</dbReference>
<dbReference type="KEGG" id="pdx:Psed_0733"/>
<keyword evidence="6 8" id="KW-0376">Hydrogen peroxide</keyword>
<name>F4CM81_PSEUX</name>
<dbReference type="GO" id="GO:0020037">
    <property type="term" value="F:heme binding"/>
    <property type="evidence" value="ECO:0007669"/>
    <property type="project" value="InterPro"/>
</dbReference>
<dbReference type="InterPro" id="IPR002016">
    <property type="entry name" value="Haem_peroxidase"/>
</dbReference>
<evidence type="ECO:0000256" key="7">
    <source>
        <dbReference type="ARBA" id="ARBA00049145"/>
    </source>
</evidence>
<comment type="caution">
    <text evidence="8">Lacks conserved residue(s) required for the propagation of feature annotation.</text>
</comment>
<gene>
    <name evidence="8" type="primary">katG</name>
    <name evidence="11" type="ordered locus">Psed_0733</name>
</gene>
<evidence type="ECO:0000256" key="8">
    <source>
        <dbReference type="HAMAP-Rule" id="MF_01961"/>
    </source>
</evidence>
<organism evidence="11 12">
    <name type="scientific">Pseudonocardia dioxanivorans (strain ATCC 55486 / DSM 44775 / JCM 13855 / CB1190)</name>
    <dbReference type="NCBI Taxonomy" id="675635"/>
    <lineage>
        <taxon>Bacteria</taxon>
        <taxon>Bacillati</taxon>
        <taxon>Actinomycetota</taxon>
        <taxon>Actinomycetes</taxon>
        <taxon>Pseudonocardiales</taxon>
        <taxon>Pseudonocardiaceae</taxon>
        <taxon>Pseudonocardia</taxon>
    </lineage>
</organism>
<evidence type="ECO:0000313" key="11">
    <source>
        <dbReference type="EMBL" id="AEA22994.1"/>
    </source>
</evidence>
<evidence type="ECO:0000256" key="2">
    <source>
        <dbReference type="ARBA" id="ARBA00022617"/>
    </source>
</evidence>
<dbReference type="Proteomes" id="UP000007809">
    <property type="component" value="Chromosome"/>
</dbReference>
<keyword evidence="2 8" id="KW-0349">Heme</keyword>
<dbReference type="STRING" id="675635.Psed_0733"/>
<dbReference type="GO" id="GO:0005829">
    <property type="term" value="C:cytosol"/>
    <property type="evidence" value="ECO:0007669"/>
    <property type="project" value="TreeGrafter"/>
</dbReference>
<evidence type="ECO:0000313" key="12">
    <source>
        <dbReference type="Proteomes" id="UP000007809"/>
    </source>
</evidence>
<dbReference type="PROSITE" id="PS00435">
    <property type="entry name" value="PEROXIDASE_1"/>
    <property type="match status" value="1"/>
</dbReference>
<evidence type="ECO:0000256" key="1">
    <source>
        <dbReference type="ARBA" id="ARBA00022559"/>
    </source>
</evidence>
<keyword evidence="3 8" id="KW-0479">Metal-binding</keyword>
<dbReference type="eggNOG" id="COG0376">
    <property type="taxonomic scope" value="Bacteria"/>
</dbReference>